<protein>
    <recommendedName>
        <fullName evidence="4">HotDog domain-containing protein</fullName>
    </recommendedName>
</protein>
<reference evidence="2 3" key="1">
    <citation type="submission" date="2016-07" db="EMBL/GenBank/DDBJ databases">
        <title>Pervasive Adenine N6-methylation of Active Genes in Fungi.</title>
        <authorList>
            <consortium name="DOE Joint Genome Institute"/>
            <person name="Mondo S.J."/>
            <person name="Dannebaum R.O."/>
            <person name="Kuo R.C."/>
            <person name="Labutti K."/>
            <person name="Haridas S."/>
            <person name="Kuo A."/>
            <person name="Salamov A."/>
            <person name="Ahrendt S.R."/>
            <person name="Lipzen A."/>
            <person name="Sullivan W."/>
            <person name="Andreopoulos W.B."/>
            <person name="Clum A."/>
            <person name="Lindquist E."/>
            <person name="Daum C."/>
            <person name="Ramamoorthy G.K."/>
            <person name="Gryganskyi A."/>
            <person name="Culley D."/>
            <person name="Magnuson J.K."/>
            <person name="James T.Y."/>
            <person name="O'Malley M.A."/>
            <person name="Stajich J.E."/>
            <person name="Spatafora J.W."/>
            <person name="Visel A."/>
            <person name="Grigoriev I.V."/>
        </authorList>
    </citation>
    <scope>NUCLEOTIDE SEQUENCE [LARGE SCALE GENOMIC DNA]</scope>
    <source>
        <strain evidence="2 3">NRRL 1336</strain>
    </source>
</reference>
<accession>A0A1X2I3Z3</accession>
<evidence type="ECO:0000256" key="1">
    <source>
        <dbReference type="SAM" id="MobiDB-lite"/>
    </source>
</evidence>
<evidence type="ECO:0008006" key="4">
    <source>
        <dbReference type="Google" id="ProtNLM"/>
    </source>
</evidence>
<feature type="compositionally biased region" description="Low complexity" evidence="1">
    <location>
        <begin position="9"/>
        <end position="30"/>
    </location>
</feature>
<evidence type="ECO:0000313" key="3">
    <source>
        <dbReference type="Proteomes" id="UP000193560"/>
    </source>
</evidence>
<dbReference type="OrthoDB" id="3257538at2759"/>
<organism evidence="2 3">
    <name type="scientific">Absidia repens</name>
    <dbReference type="NCBI Taxonomy" id="90262"/>
    <lineage>
        <taxon>Eukaryota</taxon>
        <taxon>Fungi</taxon>
        <taxon>Fungi incertae sedis</taxon>
        <taxon>Mucoromycota</taxon>
        <taxon>Mucoromycotina</taxon>
        <taxon>Mucoromycetes</taxon>
        <taxon>Mucorales</taxon>
        <taxon>Cunninghamellaceae</taxon>
        <taxon>Absidia</taxon>
    </lineage>
</organism>
<dbReference type="SUPFAM" id="SSF54637">
    <property type="entry name" value="Thioesterase/thiol ester dehydrase-isomerase"/>
    <property type="match status" value="1"/>
</dbReference>
<dbReference type="AlphaFoldDB" id="A0A1X2I3Z3"/>
<dbReference type="EMBL" id="MCGE01000029">
    <property type="protein sequence ID" value="ORZ08918.1"/>
    <property type="molecule type" value="Genomic_DNA"/>
</dbReference>
<evidence type="ECO:0000313" key="2">
    <source>
        <dbReference type="EMBL" id="ORZ08918.1"/>
    </source>
</evidence>
<gene>
    <name evidence="2" type="ORF">BCR42DRAFT_335221</name>
</gene>
<dbReference type="Gene3D" id="3.10.129.10">
    <property type="entry name" value="Hotdog Thioesterase"/>
    <property type="match status" value="1"/>
</dbReference>
<dbReference type="InterPro" id="IPR052741">
    <property type="entry name" value="Mitochondrial_HTD2"/>
</dbReference>
<dbReference type="GO" id="GO:0005739">
    <property type="term" value="C:mitochondrion"/>
    <property type="evidence" value="ECO:0007669"/>
    <property type="project" value="TreeGrafter"/>
</dbReference>
<proteinExistence type="predicted"/>
<dbReference type="PANTHER" id="PTHR28152">
    <property type="entry name" value="HYDROXYACYL-THIOESTER DEHYDRATASE TYPE 2, MITOCHONDRIAL"/>
    <property type="match status" value="1"/>
</dbReference>
<dbReference type="PANTHER" id="PTHR28152:SF1">
    <property type="entry name" value="HYDROXYACYL-THIOESTER DEHYDRATASE TYPE 2, MITOCHONDRIAL"/>
    <property type="match status" value="1"/>
</dbReference>
<dbReference type="InterPro" id="IPR029069">
    <property type="entry name" value="HotDog_dom_sf"/>
</dbReference>
<dbReference type="Proteomes" id="UP000193560">
    <property type="component" value="Unassembled WGS sequence"/>
</dbReference>
<comment type="caution">
    <text evidence="2">The sequence shown here is derived from an EMBL/GenBank/DDBJ whole genome shotgun (WGS) entry which is preliminary data.</text>
</comment>
<sequence>MYTSARRLASSASQESAPSPPSSLSSKPAAIQEWEQEKQRKRIVEKDILDASSFNLMGNCLSDPVYHHDHFPSVGTSIPQGWHFAYFPPRCPESDLSKDGYEVDWKPPSPFDHRMWAGGRLRWNPKNKLRVGQEATMSSQLREVDWHPGGKRGDTLFTWVDKTIGNSDGWSLVESRCWAFVKDQQQQQQLASPPSSAVKDEKPTKQGLSQDIIDNPDFTFSWTPSPIMLFRFSALTFNSHLIHYDQDYSRNVEHQQDCLVHGPLSLIWMLNTLQRHLRKVDTNKYIESIDYRCLSPLVVRQPLVIAGKQQAENPGDYDIWVLNAEGKVAVRGVAAVGFSL</sequence>
<feature type="region of interest" description="Disordered" evidence="1">
    <location>
        <begin position="189"/>
        <end position="209"/>
    </location>
</feature>
<dbReference type="GO" id="GO:0019171">
    <property type="term" value="F:(3R)-hydroxyacyl-[acyl-carrier-protein] dehydratase activity"/>
    <property type="evidence" value="ECO:0007669"/>
    <property type="project" value="TreeGrafter"/>
</dbReference>
<keyword evidence="3" id="KW-1185">Reference proteome</keyword>
<feature type="region of interest" description="Disordered" evidence="1">
    <location>
        <begin position="1"/>
        <end position="38"/>
    </location>
</feature>
<name>A0A1X2I3Z3_9FUNG</name>
<dbReference type="STRING" id="90262.A0A1X2I3Z3"/>